<accession>A0A3L8S5S0</accession>
<dbReference type="AlphaFoldDB" id="A0A3L8S5S0"/>
<sequence length="81" mass="8790">MALTGPRVALRGKFLPVELGFKHKKMIWCFSLDVLWVVRLENVVHGSFGVEEARSAPSSAVSPTFPSALTGGLQQTLHDIG</sequence>
<evidence type="ECO:0000313" key="2">
    <source>
        <dbReference type="Proteomes" id="UP000276834"/>
    </source>
</evidence>
<evidence type="ECO:0000313" key="1">
    <source>
        <dbReference type="EMBL" id="RLV97607.1"/>
    </source>
</evidence>
<proteinExistence type="predicted"/>
<dbReference type="Proteomes" id="UP000276834">
    <property type="component" value="Unassembled WGS sequence"/>
</dbReference>
<protein>
    <submittedName>
        <fullName evidence="1">Uncharacterized protein</fullName>
    </submittedName>
</protein>
<organism evidence="1 2">
    <name type="scientific">Chloebia gouldiae</name>
    <name type="common">Gouldian finch</name>
    <name type="synonym">Erythrura gouldiae</name>
    <dbReference type="NCBI Taxonomy" id="44316"/>
    <lineage>
        <taxon>Eukaryota</taxon>
        <taxon>Metazoa</taxon>
        <taxon>Chordata</taxon>
        <taxon>Craniata</taxon>
        <taxon>Vertebrata</taxon>
        <taxon>Euteleostomi</taxon>
        <taxon>Archelosauria</taxon>
        <taxon>Archosauria</taxon>
        <taxon>Dinosauria</taxon>
        <taxon>Saurischia</taxon>
        <taxon>Theropoda</taxon>
        <taxon>Coelurosauria</taxon>
        <taxon>Aves</taxon>
        <taxon>Neognathae</taxon>
        <taxon>Neoaves</taxon>
        <taxon>Telluraves</taxon>
        <taxon>Australaves</taxon>
        <taxon>Passeriformes</taxon>
        <taxon>Passeroidea</taxon>
        <taxon>Passeridae</taxon>
        <taxon>Chloebia</taxon>
    </lineage>
</organism>
<reference evidence="1 2" key="1">
    <citation type="journal article" date="2018" name="Proc. R. Soc. B">
        <title>A non-coding region near Follistatin controls head colour polymorphism in the Gouldian finch.</title>
        <authorList>
            <person name="Toomey M.B."/>
            <person name="Marques C.I."/>
            <person name="Andrade P."/>
            <person name="Araujo P.M."/>
            <person name="Sabatino S."/>
            <person name="Gazda M.A."/>
            <person name="Afonso S."/>
            <person name="Lopes R.J."/>
            <person name="Corbo J.C."/>
            <person name="Carneiro M."/>
        </authorList>
    </citation>
    <scope>NUCLEOTIDE SEQUENCE [LARGE SCALE GENOMIC DNA]</scope>
    <source>
        <strain evidence="1">Red01</strain>
        <tissue evidence="1">Muscle</tissue>
    </source>
</reference>
<name>A0A3L8S5S0_CHLGU</name>
<keyword evidence="2" id="KW-1185">Reference proteome</keyword>
<gene>
    <name evidence="1" type="ORF">DV515_00011593</name>
</gene>
<comment type="caution">
    <text evidence="1">The sequence shown here is derived from an EMBL/GenBank/DDBJ whole genome shotgun (WGS) entry which is preliminary data.</text>
</comment>
<dbReference type="EMBL" id="QUSF01000054">
    <property type="protein sequence ID" value="RLV97607.1"/>
    <property type="molecule type" value="Genomic_DNA"/>
</dbReference>